<proteinExistence type="predicted"/>
<name>A0ABY4U7H2_9SPHN</name>
<dbReference type="Proteomes" id="UP001056619">
    <property type="component" value="Chromosome"/>
</dbReference>
<dbReference type="RefSeq" id="WP_301641713.1">
    <property type="nucleotide sequence ID" value="NZ_CP098494.1"/>
</dbReference>
<accession>A0ABY4U7H2</accession>
<feature type="transmembrane region" description="Helical" evidence="1">
    <location>
        <begin position="12"/>
        <end position="38"/>
    </location>
</feature>
<feature type="transmembrane region" description="Helical" evidence="1">
    <location>
        <begin position="78"/>
        <end position="96"/>
    </location>
</feature>
<protein>
    <recommendedName>
        <fullName evidence="4">DUF2809 domain-containing protein</fullName>
    </recommendedName>
</protein>
<reference evidence="2 3" key="1">
    <citation type="submission" date="2022-06" db="EMBL/GenBank/DDBJ databases">
        <authorList>
            <person name="Liu G."/>
        </authorList>
    </citation>
    <scope>NUCLEOTIDE SEQUENCE [LARGE SCALE GENOMIC DNA]</scope>
    <source>
        <strain evidence="2 3">E4</strain>
    </source>
</reference>
<evidence type="ECO:0000313" key="2">
    <source>
        <dbReference type="EMBL" id="USA60731.1"/>
    </source>
</evidence>
<gene>
    <name evidence="2" type="ORF">NCF85_11615</name>
</gene>
<organism evidence="2 3">
    <name type="scientific">Qipengyuania citrea</name>
    <dbReference type="NCBI Taxonomy" id="225971"/>
    <lineage>
        <taxon>Bacteria</taxon>
        <taxon>Pseudomonadati</taxon>
        <taxon>Pseudomonadota</taxon>
        <taxon>Alphaproteobacteria</taxon>
        <taxon>Sphingomonadales</taxon>
        <taxon>Erythrobacteraceae</taxon>
        <taxon>Qipengyuania</taxon>
    </lineage>
</organism>
<keyword evidence="3" id="KW-1185">Reference proteome</keyword>
<evidence type="ECO:0008006" key="4">
    <source>
        <dbReference type="Google" id="ProtNLM"/>
    </source>
</evidence>
<keyword evidence="1" id="KW-0472">Membrane</keyword>
<evidence type="ECO:0000313" key="3">
    <source>
        <dbReference type="Proteomes" id="UP001056619"/>
    </source>
</evidence>
<dbReference type="EMBL" id="CP098494">
    <property type="protein sequence ID" value="USA60731.1"/>
    <property type="molecule type" value="Genomic_DNA"/>
</dbReference>
<sequence length="104" mass="11953">MRIELAEHAFVALAIQIIVGLLTRNWWAGALLACGYFIGRELAQAEYRWIEQFGHGLRANAPWWAAFDLKVWTKADQFADVIGPIIATSALTWVMLRRERRPRT</sequence>
<keyword evidence="1" id="KW-1133">Transmembrane helix</keyword>
<keyword evidence="1" id="KW-0812">Transmembrane</keyword>
<evidence type="ECO:0000256" key="1">
    <source>
        <dbReference type="SAM" id="Phobius"/>
    </source>
</evidence>